<dbReference type="EMBL" id="JAGFMF010011641">
    <property type="protein sequence ID" value="KAG8518055.1"/>
    <property type="molecule type" value="Genomic_DNA"/>
</dbReference>
<dbReference type="PANTHER" id="PTHR12062:SF30">
    <property type="entry name" value="ALPHA-1,3-MANNOSYL-GLYCOPROTEIN 4-BETA-N-ACETYLGLUCOSAMINYLTRANSFERASE C"/>
    <property type="match status" value="1"/>
</dbReference>
<proteinExistence type="predicted"/>
<evidence type="ECO:0000313" key="3">
    <source>
        <dbReference type="Proteomes" id="UP000700334"/>
    </source>
</evidence>
<dbReference type="OrthoDB" id="2016523at2759"/>
<dbReference type="PANTHER" id="PTHR12062">
    <property type="entry name" value="N-ACETYLGLUCOSAMINYLTRANSFERASE VI"/>
    <property type="match status" value="1"/>
</dbReference>
<dbReference type="InterPro" id="IPR006759">
    <property type="entry name" value="Glyco_transf_54"/>
</dbReference>
<dbReference type="AlphaFoldDB" id="A0A8J6AGU5"/>
<dbReference type="GO" id="GO:0006487">
    <property type="term" value="P:protein N-linked glycosylation"/>
    <property type="evidence" value="ECO:0007669"/>
    <property type="project" value="TreeGrafter"/>
</dbReference>
<keyword evidence="3" id="KW-1185">Reference proteome</keyword>
<evidence type="ECO:0000259" key="1">
    <source>
        <dbReference type="Pfam" id="PF04666"/>
    </source>
</evidence>
<feature type="domain" description="MGAT4 conserved region" evidence="1">
    <location>
        <begin position="463"/>
        <end position="724"/>
    </location>
</feature>
<name>A0A8J6AGU5_GALPY</name>
<feature type="domain" description="MGAT4 conserved region" evidence="1">
    <location>
        <begin position="19"/>
        <end position="283"/>
    </location>
</feature>
<protein>
    <submittedName>
        <fullName evidence="2">Alpha-1,3-mannosyl-glycoprotein 4-beta-N-acetylglucosaminyltransferase C</fullName>
    </submittedName>
</protein>
<gene>
    <name evidence="2" type="ORF">J0S82_016895</name>
</gene>
<dbReference type="GO" id="GO:0008375">
    <property type="term" value="F:acetylglucosaminyltransferase activity"/>
    <property type="evidence" value="ECO:0007669"/>
    <property type="project" value="TreeGrafter"/>
</dbReference>
<dbReference type="InterPro" id="IPR057279">
    <property type="entry name" value="MGAT4"/>
</dbReference>
<dbReference type="Proteomes" id="UP000700334">
    <property type="component" value="Unassembled WGS sequence"/>
</dbReference>
<accession>A0A8J6AGU5</accession>
<comment type="caution">
    <text evidence="2">The sequence shown here is derived from an EMBL/GenBank/DDBJ whole genome shotgun (WGS) entry which is preliminary data.</text>
</comment>
<sequence length="882" mass="99833">EEKEELALQRAQMQINTRRTKHLESFKDMQEHSGPFANVNPHILLGAPPAEKKLLTIGISSEQQCRRNYLLDTLQSLFSASSSSEWKHFIVLVYLACPDHGWLGPMTANISTLFRPYIQAGQLIVINNPLKSYLPLKKHKKKLNDNPAYVASYSKQNMDYAFFMNFATQYSDYFLMVDDGVKCAPGFVTQIAATVSAWEYKPWVTLEFSQLAFTGKLFHTRDLPSFAHFLLLFYQEMPYGFLLTHFHDLMQQTPIQFFPSLFQHMGNFSSFGKKSDSLNDKEFEENDIGSPSNPTASVYTNLEATNETVPMNAYSLNGTFFHSKVVEVGSHLTVVLDKPARVFRVQVLTGSHLKDETQLKGGQVELGFDSTNRITNCDDYILLGLLENGTLNKQVLYNESGKKIHRAQTMQQRMWPYIVIAGSLIFLSFFQENNEEYLDYSVSLEEEKKKIVWQLNEELVSNESKNHLETFKEMQKNSPLLQCADYKFLAGAPPWKRKLLTVGISSMQHPQGSALLDTLKSLFEGSTETELNCIVVLVHLLGPDSEWLSQVVANIQGLFKAHLEAQRLLVIQGGLGAAPCPGELQGAQQPSGCEALYPRQKAGFALLMNFAINMSENFLLLEDNVRCAPRFVSTIYWTLLAWEDLPWVMLEFSSLRFSGKVFHSRDLHRLASFLLLFRKDAPTQSLLSEFHLLLAQSVPIRLSPSIFHHVDSYSVSADTCFPEQEEKAFGEPDNPSASVLSDMMTIANILPDYAYFLNKECFSTLDAVSGNYLTVVFERPQNVVRIEVLTGSEEQGQYRMQRGQVELGYEPLADARGCARYSLLGPLVEGNLDQRVFYEADSVEQLSCIRLLLLAAQESWLLIRQIKVWTQSEEEEGSMGAV</sequence>
<evidence type="ECO:0000313" key="2">
    <source>
        <dbReference type="EMBL" id="KAG8518055.1"/>
    </source>
</evidence>
<dbReference type="Pfam" id="PF04666">
    <property type="entry name" value="MGAT4_cons"/>
    <property type="match status" value="2"/>
</dbReference>
<organism evidence="2 3">
    <name type="scientific">Galemys pyrenaicus</name>
    <name type="common">Iberian desman</name>
    <name type="synonym">Pyrenean desman</name>
    <dbReference type="NCBI Taxonomy" id="202257"/>
    <lineage>
        <taxon>Eukaryota</taxon>
        <taxon>Metazoa</taxon>
        <taxon>Chordata</taxon>
        <taxon>Craniata</taxon>
        <taxon>Vertebrata</taxon>
        <taxon>Euteleostomi</taxon>
        <taxon>Mammalia</taxon>
        <taxon>Eutheria</taxon>
        <taxon>Laurasiatheria</taxon>
        <taxon>Eulipotyphla</taxon>
        <taxon>Talpidae</taxon>
        <taxon>Galemys</taxon>
    </lineage>
</organism>
<feature type="non-terminal residue" evidence="2">
    <location>
        <position position="882"/>
    </location>
</feature>
<reference evidence="2" key="1">
    <citation type="journal article" date="2021" name="Evol. Appl.">
        <title>The genome of the Pyrenean desman and the effects of bottlenecks and inbreeding on the genomic landscape of an endangered species.</title>
        <authorList>
            <person name="Escoda L."/>
            <person name="Castresana J."/>
        </authorList>
    </citation>
    <scope>NUCLEOTIDE SEQUENCE</scope>
    <source>
        <strain evidence="2">IBE-C5619</strain>
    </source>
</reference>